<reference evidence="3" key="1">
    <citation type="journal article" date="2019" name="Int. J. Syst. Evol. Microbiol.">
        <title>The Global Catalogue of Microorganisms (GCM) 10K type strain sequencing project: providing services to taxonomists for standard genome sequencing and annotation.</title>
        <authorList>
            <consortium name="The Broad Institute Genomics Platform"/>
            <consortium name="The Broad Institute Genome Sequencing Center for Infectious Disease"/>
            <person name="Wu L."/>
            <person name="Ma J."/>
        </authorList>
    </citation>
    <scope>NUCLEOTIDE SEQUENCE [LARGE SCALE GENOMIC DNA]</scope>
    <source>
        <strain evidence="3">JCM 18303</strain>
    </source>
</reference>
<dbReference type="InterPro" id="IPR014748">
    <property type="entry name" value="Enoyl-CoA_hydra_C"/>
</dbReference>
<dbReference type="Gene3D" id="1.10.12.10">
    <property type="entry name" value="Lyase 2-enoyl-coa Hydratase, Chain A, domain 2"/>
    <property type="match status" value="1"/>
</dbReference>
<dbReference type="Proteomes" id="UP001428817">
    <property type="component" value="Unassembled WGS sequence"/>
</dbReference>
<dbReference type="SUPFAM" id="SSF52096">
    <property type="entry name" value="ClpP/crotonase"/>
    <property type="match status" value="1"/>
</dbReference>
<keyword evidence="2" id="KW-0413">Isomerase</keyword>
<proteinExistence type="inferred from homology"/>
<keyword evidence="3" id="KW-1185">Reference proteome</keyword>
<sequence>MSTIKTEVRDGVCWLRLNRPERRNAWTAECGAAMTEALLRAEADPETRCVVVTGEGGAFCAGVDLRDGFERTPDGAPDLKGMHRRHFVPTILGLRTLPLPVITAVNGPAVGFGASLAMAGDFLVMAESATLRLAFVSLGLNPDSGGTHLLPRAVGRQRATEIAMLGEPVTAAKAVDWGIAHRAVPDACLEDAVAELAGRLAAGPTKAYAAIKRAFNSGEHPSLTEQLELEGELVHALATTADFQEGVGAFLERRPARFTGA</sequence>
<comment type="similarity">
    <text evidence="1">Belongs to the enoyl-CoA hydratase/isomerase family.</text>
</comment>
<evidence type="ECO:0000313" key="3">
    <source>
        <dbReference type="Proteomes" id="UP001428817"/>
    </source>
</evidence>
<gene>
    <name evidence="2" type="primary">paaG</name>
    <name evidence="2" type="ORF">GCM10023321_77770</name>
</gene>
<dbReference type="RefSeq" id="WP_185062038.1">
    <property type="nucleotide sequence ID" value="NZ_BAABJP010000062.1"/>
</dbReference>
<evidence type="ECO:0000313" key="2">
    <source>
        <dbReference type="EMBL" id="GAA5174291.1"/>
    </source>
</evidence>
<dbReference type="InterPro" id="IPR029045">
    <property type="entry name" value="ClpP/crotonase-like_dom_sf"/>
</dbReference>
<comment type="caution">
    <text evidence="2">The sequence shown here is derived from an EMBL/GenBank/DDBJ whole genome shotgun (WGS) entry which is preliminary data.</text>
</comment>
<organism evidence="2 3">
    <name type="scientific">Pseudonocardia eucalypti</name>
    <dbReference type="NCBI Taxonomy" id="648755"/>
    <lineage>
        <taxon>Bacteria</taxon>
        <taxon>Bacillati</taxon>
        <taxon>Actinomycetota</taxon>
        <taxon>Actinomycetes</taxon>
        <taxon>Pseudonocardiales</taxon>
        <taxon>Pseudonocardiaceae</taxon>
        <taxon>Pseudonocardia</taxon>
    </lineage>
</organism>
<dbReference type="InterPro" id="IPR001753">
    <property type="entry name" value="Enoyl-CoA_hydra/iso"/>
</dbReference>
<dbReference type="PANTHER" id="PTHR43459:SF1">
    <property type="entry name" value="EG:BACN32G11.4 PROTEIN"/>
    <property type="match status" value="1"/>
</dbReference>
<dbReference type="GO" id="GO:0016853">
    <property type="term" value="F:isomerase activity"/>
    <property type="evidence" value="ECO:0007669"/>
    <property type="project" value="UniProtKB-KW"/>
</dbReference>
<protein>
    <submittedName>
        <fullName evidence="2">2-(1,2-epoxy-1,2-dihydrophenyl)acetyl-CoA isomerase PaaG</fullName>
    </submittedName>
</protein>
<dbReference type="PANTHER" id="PTHR43459">
    <property type="entry name" value="ENOYL-COA HYDRATASE"/>
    <property type="match status" value="1"/>
</dbReference>
<accession>A0ABP9RB64</accession>
<name>A0ABP9RB64_9PSEU</name>
<evidence type="ECO:0000256" key="1">
    <source>
        <dbReference type="ARBA" id="ARBA00005254"/>
    </source>
</evidence>
<dbReference type="Pfam" id="PF00378">
    <property type="entry name" value="ECH_1"/>
    <property type="match status" value="1"/>
</dbReference>
<dbReference type="Gene3D" id="3.90.226.10">
    <property type="entry name" value="2-enoyl-CoA Hydratase, Chain A, domain 1"/>
    <property type="match status" value="1"/>
</dbReference>
<dbReference type="EMBL" id="BAABJP010000062">
    <property type="protein sequence ID" value="GAA5174291.1"/>
    <property type="molecule type" value="Genomic_DNA"/>
</dbReference>
<dbReference type="CDD" id="cd06558">
    <property type="entry name" value="crotonase-like"/>
    <property type="match status" value="1"/>
</dbReference>